<dbReference type="KEGG" id="pdio:PDMSB3_1132"/>
<evidence type="ECO:0000313" key="2">
    <source>
        <dbReference type="EMBL" id="VVD27594.1"/>
    </source>
</evidence>
<evidence type="ECO:0000313" key="3">
    <source>
        <dbReference type="Proteomes" id="UP000325811"/>
    </source>
</evidence>
<organism evidence="2 3">
    <name type="scientific">Paraburkholderia dioscoreae</name>
    <dbReference type="NCBI Taxonomy" id="2604047"/>
    <lineage>
        <taxon>Bacteria</taxon>
        <taxon>Pseudomonadati</taxon>
        <taxon>Pseudomonadota</taxon>
        <taxon>Betaproteobacteria</taxon>
        <taxon>Burkholderiales</taxon>
        <taxon>Burkholderiaceae</taxon>
        <taxon>Paraburkholderia</taxon>
    </lineage>
</organism>
<proteinExistence type="predicted"/>
<evidence type="ECO:0000256" key="1">
    <source>
        <dbReference type="SAM" id="Coils"/>
    </source>
</evidence>
<keyword evidence="3" id="KW-1185">Reference proteome</keyword>
<dbReference type="Proteomes" id="UP000325811">
    <property type="component" value="Chromosome I"/>
</dbReference>
<dbReference type="RefSeq" id="WP_165185320.1">
    <property type="nucleotide sequence ID" value="NZ_LR699553.1"/>
</dbReference>
<reference evidence="2 3" key="1">
    <citation type="submission" date="2019-08" db="EMBL/GenBank/DDBJ databases">
        <authorList>
            <person name="Herpell B J."/>
        </authorList>
    </citation>
    <scope>NUCLEOTIDE SEQUENCE [LARGE SCALE GENOMIC DNA]</scope>
    <source>
        <strain evidence="3">Msb3</strain>
    </source>
</reference>
<dbReference type="AlphaFoldDB" id="A0A5Q4ZBJ6"/>
<gene>
    <name evidence="2" type="ORF">PDMSB3_1132</name>
</gene>
<name>A0A5Q4ZBJ6_9BURK</name>
<protein>
    <submittedName>
        <fullName evidence="2">Uncharacterized protein</fullName>
    </submittedName>
</protein>
<feature type="coiled-coil region" evidence="1">
    <location>
        <begin position="161"/>
        <end position="195"/>
    </location>
</feature>
<sequence length="208" mass="24101">MSDTGLPSNSPARILATKHIEDKLKILQLWSCDGIPWKTDDLTGQTCLDENDEKVLDYFPTYIKAFALWDGSQNCRSVREQLGSLHRCSRTTLSQTYHSTLNDEIEQTLSKLKSNSVSQIENSNKSLTIERQSQEISRLEKLICRQECDVVELTMQRHDAVKKLRDEKDAHKRNRVQWKEEKAELEAKISELTKTLRKLTPLKSRTRK</sequence>
<keyword evidence="1" id="KW-0175">Coiled coil</keyword>
<dbReference type="EMBL" id="LR699553">
    <property type="protein sequence ID" value="VVD27594.1"/>
    <property type="molecule type" value="Genomic_DNA"/>
</dbReference>
<accession>A0A5Q4ZBJ6</accession>